<dbReference type="Pfam" id="PF00583">
    <property type="entry name" value="Acetyltransf_1"/>
    <property type="match status" value="1"/>
</dbReference>
<evidence type="ECO:0000259" key="3">
    <source>
        <dbReference type="PROSITE" id="PS51186"/>
    </source>
</evidence>
<evidence type="ECO:0000256" key="1">
    <source>
        <dbReference type="ARBA" id="ARBA00022679"/>
    </source>
</evidence>
<dbReference type="EMBL" id="CAXHTA020000021">
    <property type="protein sequence ID" value="CAL5229644.1"/>
    <property type="molecule type" value="Genomic_DNA"/>
</dbReference>
<keyword evidence="2" id="KW-0012">Acyltransferase</keyword>
<protein>
    <submittedName>
        <fullName evidence="4">G13008 protein</fullName>
    </submittedName>
</protein>
<comment type="caution">
    <text evidence="4">The sequence shown here is derived from an EMBL/GenBank/DDBJ whole genome shotgun (WGS) entry which is preliminary data.</text>
</comment>
<keyword evidence="5" id="KW-1185">Reference proteome</keyword>
<evidence type="ECO:0000256" key="2">
    <source>
        <dbReference type="ARBA" id="ARBA00023315"/>
    </source>
</evidence>
<dbReference type="CDD" id="cd04301">
    <property type="entry name" value="NAT_SF"/>
    <property type="match status" value="1"/>
</dbReference>
<evidence type="ECO:0000313" key="5">
    <source>
        <dbReference type="Proteomes" id="UP001497392"/>
    </source>
</evidence>
<organism evidence="4 5">
    <name type="scientific">Coccomyxa viridis</name>
    <dbReference type="NCBI Taxonomy" id="1274662"/>
    <lineage>
        <taxon>Eukaryota</taxon>
        <taxon>Viridiplantae</taxon>
        <taxon>Chlorophyta</taxon>
        <taxon>core chlorophytes</taxon>
        <taxon>Trebouxiophyceae</taxon>
        <taxon>Trebouxiophyceae incertae sedis</taxon>
        <taxon>Coccomyxaceae</taxon>
        <taxon>Coccomyxa</taxon>
    </lineage>
</organism>
<dbReference type="PANTHER" id="PTHR43420">
    <property type="entry name" value="ACETYLTRANSFERASE"/>
    <property type="match status" value="1"/>
</dbReference>
<dbReference type="InterPro" id="IPR050680">
    <property type="entry name" value="YpeA/RimI_acetyltransf"/>
</dbReference>
<accession>A0ABP1GGF3</accession>
<gene>
    <name evidence="4" type="primary">g13008</name>
    <name evidence="4" type="ORF">VP750_LOCUS11550</name>
</gene>
<feature type="domain" description="N-acetyltransferase" evidence="3">
    <location>
        <begin position="3"/>
        <end position="149"/>
    </location>
</feature>
<dbReference type="Gene3D" id="3.40.630.30">
    <property type="match status" value="1"/>
</dbReference>
<proteinExistence type="predicted"/>
<dbReference type="SUPFAM" id="SSF55729">
    <property type="entry name" value="Acyl-CoA N-acyltransferases (Nat)"/>
    <property type="match status" value="1"/>
</dbReference>
<dbReference type="InterPro" id="IPR016181">
    <property type="entry name" value="Acyl_CoA_acyltransferase"/>
</dbReference>
<evidence type="ECO:0000313" key="4">
    <source>
        <dbReference type="EMBL" id="CAL5229644.1"/>
    </source>
</evidence>
<sequence length="149" mass="17274">MSPNIRRATVADHNTITTFNIQIALETEDVKLDPKIASQGVAALLEDSAKGRYYVLEEDGRIAAQLMITFEWSDWRNGQLWWIQSVYVHADYRRRGFFRALYQHVAQEAKQENAVGIRLYVDTHNTKAQETYKAMGMSSHYTVFEDVWV</sequence>
<dbReference type="Proteomes" id="UP001497392">
    <property type="component" value="Unassembled WGS sequence"/>
</dbReference>
<name>A0ABP1GGF3_9CHLO</name>
<reference evidence="4 5" key="1">
    <citation type="submission" date="2024-06" db="EMBL/GenBank/DDBJ databases">
        <authorList>
            <person name="Kraege A."/>
            <person name="Thomma B."/>
        </authorList>
    </citation>
    <scope>NUCLEOTIDE SEQUENCE [LARGE SCALE GENOMIC DNA]</scope>
</reference>
<dbReference type="InterPro" id="IPR000182">
    <property type="entry name" value="GNAT_dom"/>
</dbReference>
<keyword evidence="1" id="KW-0808">Transferase</keyword>
<dbReference type="PROSITE" id="PS51186">
    <property type="entry name" value="GNAT"/>
    <property type="match status" value="1"/>
</dbReference>